<feature type="compositionally biased region" description="Basic and acidic residues" evidence="1">
    <location>
        <begin position="177"/>
        <end position="206"/>
    </location>
</feature>
<proteinExistence type="predicted"/>
<feature type="region of interest" description="Disordered" evidence="1">
    <location>
        <begin position="139"/>
        <end position="206"/>
    </location>
</feature>
<dbReference type="GeneID" id="33561023"/>
<keyword evidence="3" id="KW-1185">Reference proteome</keyword>
<name>A0A1Y1U5M0_9TREE</name>
<reference evidence="2 3" key="1">
    <citation type="submission" date="2017-03" db="EMBL/GenBank/DDBJ databases">
        <title>Widespread Adenine N6-methylation of Active Genes in Fungi.</title>
        <authorList>
            <consortium name="DOE Joint Genome Institute"/>
            <person name="Mondo S.J."/>
            <person name="Dannebaum R.O."/>
            <person name="Kuo R.C."/>
            <person name="Louie K.B."/>
            <person name="Bewick A.J."/>
            <person name="Labutti K."/>
            <person name="Haridas S."/>
            <person name="Kuo A."/>
            <person name="Salamov A."/>
            <person name="Ahrendt S.R."/>
            <person name="Lau R."/>
            <person name="Bowen B.P."/>
            <person name="Lipzen A."/>
            <person name="Sullivan W."/>
            <person name="Andreopoulos W.B."/>
            <person name="Clum A."/>
            <person name="Lindquist E."/>
            <person name="Daum C."/>
            <person name="Northen T.R."/>
            <person name="Ramamoorthy G."/>
            <person name="Schmitz R.J."/>
            <person name="Gryganskyi A."/>
            <person name="Culley D."/>
            <person name="Magnuson J."/>
            <person name="James T.Y."/>
            <person name="O'Malley M.A."/>
            <person name="Stajich J.E."/>
            <person name="Spatafora J.W."/>
            <person name="Visel A."/>
            <person name="Grigoriev I.V."/>
        </authorList>
    </citation>
    <scope>NUCLEOTIDE SEQUENCE [LARGE SCALE GENOMIC DNA]</scope>
    <source>
        <strain evidence="2 3">NRRL Y-17943</strain>
    </source>
</reference>
<sequence>MENYAELIKARAENEVLWAAVTRLNNTREKDKDVPNQSVERSSPQERVPWGEEVRLHGRLSLNLFDGGTRSWSDSGEEDEDVTISGPHARMFATMGTIPRRILHNMQDAAESPIRDGESLEGEMDSDDSLPLLRAAISDDEGGVDDDNHTGSDIQFEDDETLNWIPQVESPAPESEDPLHSQNDEGRLSETRSLEDTSHGREDFDWNFTKDDLDFVASLLTDQDE</sequence>
<dbReference type="EMBL" id="NBSH01000025">
    <property type="protein sequence ID" value="ORX33329.1"/>
    <property type="molecule type" value="Genomic_DNA"/>
</dbReference>
<dbReference type="InParanoid" id="A0A1Y1U5M0"/>
<dbReference type="Proteomes" id="UP000193218">
    <property type="component" value="Unassembled WGS sequence"/>
</dbReference>
<protein>
    <submittedName>
        <fullName evidence="2">Uncharacterized protein</fullName>
    </submittedName>
</protein>
<evidence type="ECO:0000313" key="2">
    <source>
        <dbReference type="EMBL" id="ORX33329.1"/>
    </source>
</evidence>
<dbReference type="RefSeq" id="XP_021867678.1">
    <property type="nucleotide sequence ID" value="XM_022019214.1"/>
</dbReference>
<gene>
    <name evidence="2" type="ORF">BD324DRAFT_684329</name>
</gene>
<dbReference type="AlphaFoldDB" id="A0A1Y1U5M0"/>
<accession>A0A1Y1U5M0</accession>
<feature type="region of interest" description="Disordered" evidence="1">
    <location>
        <begin position="25"/>
        <end position="48"/>
    </location>
</feature>
<organism evidence="2 3">
    <name type="scientific">Kockovaella imperatae</name>
    <dbReference type="NCBI Taxonomy" id="4999"/>
    <lineage>
        <taxon>Eukaryota</taxon>
        <taxon>Fungi</taxon>
        <taxon>Dikarya</taxon>
        <taxon>Basidiomycota</taxon>
        <taxon>Agaricomycotina</taxon>
        <taxon>Tremellomycetes</taxon>
        <taxon>Tremellales</taxon>
        <taxon>Cuniculitremaceae</taxon>
        <taxon>Kockovaella</taxon>
    </lineage>
</organism>
<evidence type="ECO:0000313" key="3">
    <source>
        <dbReference type="Proteomes" id="UP000193218"/>
    </source>
</evidence>
<evidence type="ECO:0000256" key="1">
    <source>
        <dbReference type="SAM" id="MobiDB-lite"/>
    </source>
</evidence>
<comment type="caution">
    <text evidence="2">The sequence shown here is derived from an EMBL/GenBank/DDBJ whole genome shotgun (WGS) entry which is preliminary data.</text>
</comment>